<proteinExistence type="predicted"/>
<feature type="transmembrane region" description="Helical" evidence="5">
    <location>
        <begin position="306"/>
        <end position="329"/>
    </location>
</feature>
<evidence type="ECO:0000256" key="3">
    <source>
        <dbReference type="ARBA" id="ARBA00022989"/>
    </source>
</evidence>
<dbReference type="AlphaFoldDB" id="A0A1E3WAR1"/>
<feature type="transmembrane region" description="Helical" evidence="5">
    <location>
        <begin position="213"/>
        <end position="233"/>
    </location>
</feature>
<sequence length="396" mass="41013">MSSKTTSPAHLPRTVWALGFTSLFMDVSSELIHGLLPLFLVVSLGASAAVLGWVEGTAEAAAQIARVFSGWLSDTLQRRKALAVAGYGLAAITKPLFPLAGAVWVVATARFLDRIGKGVRGAPRDALVADVTPPAQRGAASGLRQSLDTVGATVGPLLAIGLMMLLNDDIRAVLWFAVIPAVISVVILLVFVKEPAPSTKERRVAIKLHEVGALGRFYWFVVAAGAVFTLARFSEAFLVIRAYDFGLALALAPAVIAVMSVVFAVSAYPAGRLQDRFGAKPLLVAGLAVLIAADVLLAFGEGLAAIFLGIGLWGLHMGLTQGVLSALVAQAAPARLRGTAFGLFGLVTGLATLLASVAAGILWDAVSPEATFLTGAGFAVLALLGFLGIRGRKQAA</sequence>
<comment type="subcellular location">
    <subcellularLocation>
        <location evidence="1">Membrane</location>
        <topology evidence="1">Multi-pass membrane protein</topology>
    </subcellularLocation>
</comment>
<evidence type="ECO:0000259" key="6">
    <source>
        <dbReference type="PROSITE" id="PS50850"/>
    </source>
</evidence>
<keyword evidence="2 5" id="KW-0812">Transmembrane</keyword>
<dbReference type="InterPro" id="IPR036259">
    <property type="entry name" value="MFS_trans_sf"/>
</dbReference>
<dbReference type="RefSeq" id="WP_069623910.1">
    <property type="nucleotide sequence ID" value="NZ_LPWD01000206.1"/>
</dbReference>
<feature type="transmembrane region" description="Helical" evidence="5">
    <location>
        <begin position="282"/>
        <end position="300"/>
    </location>
</feature>
<feature type="transmembrane region" description="Helical" evidence="5">
    <location>
        <begin position="369"/>
        <end position="389"/>
    </location>
</feature>
<dbReference type="PANTHER" id="PTHR23518">
    <property type="entry name" value="C-METHYLTRANSFERASE"/>
    <property type="match status" value="1"/>
</dbReference>
<dbReference type="InterPro" id="IPR020846">
    <property type="entry name" value="MFS_dom"/>
</dbReference>
<accession>A0A1E3WAR1</accession>
<dbReference type="InterPro" id="IPR005829">
    <property type="entry name" value="Sugar_transporter_CS"/>
</dbReference>
<evidence type="ECO:0000313" key="8">
    <source>
        <dbReference type="Proteomes" id="UP000095042"/>
    </source>
</evidence>
<dbReference type="EMBL" id="LPWD01000206">
    <property type="protein sequence ID" value="ODS02889.1"/>
    <property type="molecule type" value="Genomic_DNA"/>
</dbReference>
<evidence type="ECO:0000256" key="1">
    <source>
        <dbReference type="ARBA" id="ARBA00004141"/>
    </source>
</evidence>
<organism evidence="7 8">
    <name type="scientific">Methyloceanibacter marginalis</name>
    <dbReference type="NCBI Taxonomy" id="1774971"/>
    <lineage>
        <taxon>Bacteria</taxon>
        <taxon>Pseudomonadati</taxon>
        <taxon>Pseudomonadota</taxon>
        <taxon>Alphaproteobacteria</taxon>
        <taxon>Hyphomicrobiales</taxon>
        <taxon>Hyphomicrobiaceae</taxon>
        <taxon>Methyloceanibacter</taxon>
    </lineage>
</organism>
<feature type="transmembrane region" description="Helical" evidence="5">
    <location>
        <begin position="31"/>
        <end position="54"/>
    </location>
</feature>
<dbReference type="Proteomes" id="UP000095042">
    <property type="component" value="Unassembled WGS sequence"/>
</dbReference>
<name>A0A1E3WAR1_9HYPH</name>
<feature type="transmembrane region" description="Helical" evidence="5">
    <location>
        <begin position="341"/>
        <end position="363"/>
    </location>
</feature>
<dbReference type="CDD" id="cd17370">
    <property type="entry name" value="MFS_MJ1317_like"/>
    <property type="match status" value="1"/>
</dbReference>
<dbReference type="GO" id="GO:0022857">
    <property type="term" value="F:transmembrane transporter activity"/>
    <property type="evidence" value="ECO:0007669"/>
    <property type="project" value="InterPro"/>
</dbReference>
<evidence type="ECO:0000256" key="5">
    <source>
        <dbReference type="SAM" id="Phobius"/>
    </source>
</evidence>
<comment type="caution">
    <text evidence="7">The sequence shown here is derived from an EMBL/GenBank/DDBJ whole genome shotgun (WGS) entry which is preliminary data.</text>
</comment>
<dbReference type="GO" id="GO:0016020">
    <property type="term" value="C:membrane"/>
    <property type="evidence" value="ECO:0007669"/>
    <property type="project" value="UniProtKB-SubCell"/>
</dbReference>
<feature type="transmembrane region" description="Helical" evidence="5">
    <location>
        <begin position="245"/>
        <end position="270"/>
    </location>
</feature>
<protein>
    <submittedName>
        <fullName evidence="7">MFS transporter</fullName>
    </submittedName>
</protein>
<feature type="transmembrane region" description="Helical" evidence="5">
    <location>
        <begin position="172"/>
        <end position="192"/>
    </location>
</feature>
<dbReference type="PROSITE" id="PS50850">
    <property type="entry name" value="MFS"/>
    <property type="match status" value="1"/>
</dbReference>
<dbReference type="PROSITE" id="PS00217">
    <property type="entry name" value="SUGAR_TRANSPORT_2"/>
    <property type="match status" value="1"/>
</dbReference>
<gene>
    <name evidence="7" type="ORF">AUC71_12790</name>
</gene>
<dbReference type="Pfam" id="PF07690">
    <property type="entry name" value="MFS_1"/>
    <property type="match status" value="1"/>
</dbReference>
<keyword evidence="8" id="KW-1185">Reference proteome</keyword>
<keyword evidence="3 5" id="KW-1133">Transmembrane helix</keyword>
<keyword evidence="4 5" id="KW-0472">Membrane</keyword>
<evidence type="ECO:0000313" key="7">
    <source>
        <dbReference type="EMBL" id="ODS02889.1"/>
    </source>
</evidence>
<dbReference type="InterPro" id="IPR011701">
    <property type="entry name" value="MFS"/>
</dbReference>
<evidence type="ECO:0000256" key="2">
    <source>
        <dbReference type="ARBA" id="ARBA00022692"/>
    </source>
</evidence>
<dbReference type="SUPFAM" id="SSF103473">
    <property type="entry name" value="MFS general substrate transporter"/>
    <property type="match status" value="1"/>
</dbReference>
<evidence type="ECO:0000256" key="4">
    <source>
        <dbReference type="ARBA" id="ARBA00023136"/>
    </source>
</evidence>
<feature type="domain" description="Major facilitator superfamily (MFS) profile" evidence="6">
    <location>
        <begin position="14"/>
        <end position="394"/>
    </location>
</feature>
<reference evidence="7 8" key="1">
    <citation type="journal article" date="2016" name="Environ. Microbiol.">
        <title>New Methyloceanibacter diversity from North Sea sediments includes methanotroph containing solely the soluble methane monooxygenase.</title>
        <authorList>
            <person name="Vekeman B."/>
            <person name="Kerckhof F.M."/>
            <person name="Cremers G."/>
            <person name="de Vos P."/>
            <person name="Vandamme P."/>
            <person name="Boon N."/>
            <person name="Op den Camp H.J."/>
            <person name="Heylen K."/>
        </authorList>
    </citation>
    <scope>NUCLEOTIDE SEQUENCE [LARGE SCALE GENOMIC DNA]</scope>
    <source>
        <strain evidence="7 8">R-67177</strain>
    </source>
</reference>
<dbReference type="PANTHER" id="PTHR23518:SF2">
    <property type="entry name" value="MAJOR FACILITATOR SUPERFAMILY TRANSPORTER"/>
    <property type="match status" value="1"/>
</dbReference>
<dbReference type="Gene3D" id="1.20.1250.20">
    <property type="entry name" value="MFS general substrate transporter like domains"/>
    <property type="match status" value="2"/>
</dbReference>